<reference evidence="2 3" key="1">
    <citation type="submission" date="2019-07" db="EMBL/GenBank/DDBJ databases">
        <title>Flavobacterium sp. nov., isolated from glacier ice.</title>
        <authorList>
            <person name="Liu Q."/>
            <person name="Xin Y.-H."/>
        </authorList>
    </citation>
    <scope>NUCLEOTIDE SEQUENCE [LARGE SCALE GENOMIC DNA]</scope>
    <source>
        <strain evidence="2 3">ZT4R6</strain>
    </source>
</reference>
<organism evidence="2 3">
    <name type="scientific">Flavobacterium zepuense</name>
    <dbReference type="NCBI Taxonomy" id="2593302"/>
    <lineage>
        <taxon>Bacteria</taxon>
        <taxon>Pseudomonadati</taxon>
        <taxon>Bacteroidota</taxon>
        <taxon>Flavobacteriia</taxon>
        <taxon>Flavobacteriales</taxon>
        <taxon>Flavobacteriaceae</taxon>
        <taxon>Flavobacterium</taxon>
    </lineage>
</organism>
<dbReference type="OrthoDB" id="1350775at2"/>
<evidence type="ECO:0000313" key="2">
    <source>
        <dbReference type="EMBL" id="TRW25181.1"/>
    </source>
</evidence>
<evidence type="ECO:0008006" key="4">
    <source>
        <dbReference type="Google" id="ProtNLM"/>
    </source>
</evidence>
<accession>A0A552V402</accession>
<proteinExistence type="predicted"/>
<evidence type="ECO:0000313" key="3">
    <source>
        <dbReference type="Proteomes" id="UP000320643"/>
    </source>
</evidence>
<dbReference type="EMBL" id="VJVZ01000004">
    <property type="protein sequence ID" value="TRW25181.1"/>
    <property type="molecule type" value="Genomic_DNA"/>
</dbReference>
<dbReference type="RefSeq" id="WP_143372763.1">
    <property type="nucleotide sequence ID" value="NZ_VJVZ01000004.1"/>
</dbReference>
<keyword evidence="1" id="KW-0732">Signal</keyword>
<feature type="chain" id="PRO_5021976210" description="Lipocalin-like domain-containing protein" evidence="1">
    <location>
        <begin position="20"/>
        <end position="153"/>
    </location>
</feature>
<keyword evidence="3" id="KW-1185">Reference proteome</keyword>
<feature type="signal peptide" evidence="1">
    <location>
        <begin position="1"/>
        <end position="19"/>
    </location>
</feature>
<sequence length="153" mass="17103">MKQVLLFFSVCLFTTVAYTQTITPQDLQGTWKLVSFDVSGVLVDVINARVTFTPELQGSVPAEELEKIKAGMIQSMEAFKSANTVFEGNRITQTMGPKVNTGKFAIENVGEKQFLFISENGNEDDVKIYMDGKLLHFVQADDEHPVNFAFIKQ</sequence>
<evidence type="ECO:0000256" key="1">
    <source>
        <dbReference type="SAM" id="SignalP"/>
    </source>
</evidence>
<protein>
    <recommendedName>
        <fullName evidence="4">Lipocalin-like domain-containing protein</fullName>
    </recommendedName>
</protein>
<gene>
    <name evidence="2" type="ORF">FMM05_07695</name>
</gene>
<comment type="caution">
    <text evidence="2">The sequence shown here is derived from an EMBL/GenBank/DDBJ whole genome shotgun (WGS) entry which is preliminary data.</text>
</comment>
<dbReference type="AlphaFoldDB" id="A0A552V402"/>
<name>A0A552V402_9FLAO</name>
<dbReference type="Proteomes" id="UP000320643">
    <property type="component" value="Unassembled WGS sequence"/>
</dbReference>